<feature type="transmembrane region" description="Helical" evidence="7">
    <location>
        <begin position="255"/>
        <end position="276"/>
    </location>
</feature>
<evidence type="ECO:0000256" key="2">
    <source>
        <dbReference type="ARBA" id="ARBA00006434"/>
    </source>
</evidence>
<comment type="subcellular location">
    <subcellularLocation>
        <location evidence="1">Membrane</location>
        <topology evidence="1">Multi-pass membrane protein</topology>
    </subcellularLocation>
</comment>
<reference evidence="8 9" key="1">
    <citation type="submission" date="2018-09" db="EMBL/GenBank/DDBJ databases">
        <title>Phylogeny of the Shewanellaceae, and recommendation for two new genera, Pseudoshewanella and Parashewanella.</title>
        <authorList>
            <person name="Wang G."/>
        </authorList>
    </citation>
    <scope>NUCLEOTIDE SEQUENCE [LARGE SCALE GENOMIC DNA]</scope>
    <source>
        <strain evidence="8 9">KCTC 22492</strain>
    </source>
</reference>
<feature type="transmembrane region" description="Helical" evidence="7">
    <location>
        <begin position="76"/>
        <end position="96"/>
    </location>
</feature>
<keyword evidence="5 7" id="KW-0472">Membrane</keyword>
<dbReference type="EMBL" id="QYYH01000022">
    <property type="protein sequence ID" value="RJY18444.1"/>
    <property type="molecule type" value="Genomic_DNA"/>
</dbReference>
<evidence type="ECO:0000256" key="7">
    <source>
        <dbReference type="SAM" id="Phobius"/>
    </source>
</evidence>
<feature type="transmembrane region" description="Helical" evidence="7">
    <location>
        <begin position="6"/>
        <end position="24"/>
    </location>
</feature>
<sequence>MSTLDWIIVAIYVFAAIAIGLLFTKKASASTTDFFVAGRSLPWYIAGTSMVATTFSSDTPLFVAGAVREQGVYANWIWWIGLIGIMVSVFFFANLWRRSQVLTEIELIRLRYDSSIFVDGLRIFKALFDGVFINSIIIASVTLAMSKIIVAILGLSSEPLFVLPLFGAITATTAILILLSVAAVAYTALSGLYGVVYTDLIQFGLAIVGAIALAVIVYVDLLPQGGIAVALQQAPGFKTDTLNFFPELNWDLKTATFAILLVIGWWNAAPGSSFYLQRTLACRTEKDAMLSLYWFAFCHIVIRSWPWIVVGVASLIYFPALADAEHAYPQMIDSFLPVGLKGVMVASLLAAFMSTLDTQLNWGSSYLVNDIYQPFIAKNKSKHHYVKVARYSMLVLAGIALLVTTQLTSILSAYEYIAVIITPVSLVLIMRWYWWRINVWSEISALIGAAVIGNAMLWILPDEKGEHWFAVRMLITTVITLVLCLTVTLFTSRKGPSEQTKRFYQQLRIHGSGWERVRVETQVEPVSAGIKDNTIACISSIGFIYCLLFSIGYFIFDQLQLAIINLVLAGFFGFIIKQKLPSIIRKLKEFPIQNNIAQ</sequence>
<evidence type="ECO:0000313" key="9">
    <source>
        <dbReference type="Proteomes" id="UP000273022"/>
    </source>
</evidence>
<dbReference type="CDD" id="cd11477">
    <property type="entry name" value="SLC5sbd_u1"/>
    <property type="match status" value="1"/>
</dbReference>
<organism evidence="8 9">
    <name type="scientific">Parashewanella spongiae</name>
    <dbReference type="NCBI Taxonomy" id="342950"/>
    <lineage>
        <taxon>Bacteria</taxon>
        <taxon>Pseudomonadati</taxon>
        <taxon>Pseudomonadota</taxon>
        <taxon>Gammaproteobacteria</taxon>
        <taxon>Alteromonadales</taxon>
        <taxon>Shewanellaceae</taxon>
        <taxon>Parashewanella</taxon>
    </lineage>
</organism>
<dbReference type="InterPro" id="IPR001734">
    <property type="entry name" value="Na/solute_symporter"/>
</dbReference>
<dbReference type="GO" id="GO:0005412">
    <property type="term" value="F:D-glucose:sodium symporter activity"/>
    <property type="evidence" value="ECO:0007669"/>
    <property type="project" value="TreeGrafter"/>
</dbReference>
<feature type="transmembrane region" description="Helical" evidence="7">
    <location>
        <begin position="413"/>
        <end position="434"/>
    </location>
</feature>
<evidence type="ECO:0000313" key="8">
    <source>
        <dbReference type="EMBL" id="RJY18444.1"/>
    </source>
</evidence>
<keyword evidence="4 7" id="KW-1133">Transmembrane helix</keyword>
<feature type="transmembrane region" description="Helical" evidence="7">
    <location>
        <begin position="443"/>
        <end position="461"/>
    </location>
</feature>
<comment type="caution">
    <text evidence="8">The sequence shown here is derived from an EMBL/GenBank/DDBJ whole genome shotgun (WGS) entry which is preliminary data.</text>
</comment>
<feature type="transmembrane region" description="Helical" evidence="7">
    <location>
        <begin position="36"/>
        <end position="56"/>
    </location>
</feature>
<dbReference type="Proteomes" id="UP000273022">
    <property type="component" value="Unassembled WGS sequence"/>
</dbReference>
<feature type="transmembrane region" description="Helical" evidence="7">
    <location>
        <begin position="200"/>
        <end position="219"/>
    </location>
</feature>
<keyword evidence="3 7" id="KW-0812">Transmembrane</keyword>
<gene>
    <name evidence="8" type="ORF">D5R81_05260</name>
</gene>
<feature type="transmembrane region" description="Helical" evidence="7">
    <location>
        <begin position="161"/>
        <end position="188"/>
    </location>
</feature>
<dbReference type="Pfam" id="PF00474">
    <property type="entry name" value="SSF"/>
    <property type="match status" value="1"/>
</dbReference>
<dbReference type="AlphaFoldDB" id="A0A3A6UHE8"/>
<feature type="transmembrane region" description="Helical" evidence="7">
    <location>
        <begin position="562"/>
        <end position="580"/>
    </location>
</feature>
<dbReference type="PANTHER" id="PTHR11819">
    <property type="entry name" value="SOLUTE CARRIER FAMILY 5"/>
    <property type="match status" value="1"/>
</dbReference>
<proteinExistence type="inferred from homology"/>
<feature type="transmembrane region" description="Helical" evidence="7">
    <location>
        <begin position="467"/>
        <end position="492"/>
    </location>
</feature>
<dbReference type="OrthoDB" id="9814523at2"/>
<dbReference type="RefSeq" id="WP_121852604.1">
    <property type="nucleotide sequence ID" value="NZ_CP037952.1"/>
</dbReference>
<evidence type="ECO:0000256" key="3">
    <source>
        <dbReference type="ARBA" id="ARBA00022692"/>
    </source>
</evidence>
<accession>A0A3A6UHE8</accession>
<comment type="similarity">
    <text evidence="2 6">Belongs to the sodium:solute symporter (SSF) (TC 2.A.21) family.</text>
</comment>
<evidence type="ECO:0000256" key="4">
    <source>
        <dbReference type="ARBA" id="ARBA00022989"/>
    </source>
</evidence>
<evidence type="ECO:0000256" key="1">
    <source>
        <dbReference type="ARBA" id="ARBA00004141"/>
    </source>
</evidence>
<feature type="transmembrane region" description="Helical" evidence="7">
    <location>
        <begin position="288"/>
        <end position="318"/>
    </location>
</feature>
<keyword evidence="9" id="KW-1185">Reference proteome</keyword>
<feature type="transmembrane region" description="Helical" evidence="7">
    <location>
        <begin position="131"/>
        <end position="155"/>
    </location>
</feature>
<evidence type="ECO:0000256" key="5">
    <source>
        <dbReference type="ARBA" id="ARBA00023136"/>
    </source>
</evidence>
<protein>
    <recommendedName>
        <fullName evidence="10">Sodium:proline symporter</fullName>
    </recommendedName>
</protein>
<dbReference type="Gene3D" id="1.20.1730.10">
    <property type="entry name" value="Sodium/glucose cotransporter"/>
    <property type="match status" value="1"/>
</dbReference>
<feature type="transmembrane region" description="Helical" evidence="7">
    <location>
        <begin position="388"/>
        <end position="407"/>
    </location>
</feature>
<dbReference type="InterPro" id="IPR038377">
    <property type="entry name" value="Na/Glc_symporter_sf"/>
</dbReference>
<evidence type="ECO:0008006" key="10">
    <source>
        <dbReference type="Google" id="ProtNLM"/>
    </source>
</evidence>
<dbReference type="GO" id="GO:0005886">
    <property type="term" value="C:plasma membrane"/>
    <property type="evidence" value="ECO:0007669"/>
    <property type="project" value="TreeGrafter"/>
</dbReference>
<feature type="transmembrane region" description="Helical" evidence="7">
    <location>
        <begin position="535"/>
        <end position="556"/>
    </location>
</feature>
<feature type="transmembrane region" description="Helical" evidence="7">
    <location>
        <begin position="338"/>
        <end position="356"/>
    </location>
</feature>
<dbReference type="PROSITE" id="PS50283">
    <property type="entry name" value="NA_SOLUT_SYMP_3"/>
    <property type="match status" value="1"/>
</dbReference>
<evidence type="ECO:0000256" key="6">
    <source>
        <dbReference type="RuleBase" id="RU362091"/>
    </source>
</evidence>
<name>A0A3A6UHE8_9GAMM</name>
<dbReference type="PANTHER" id="PTHR11819:SF77">
    <property type="entry name" value="SODIUM_GLUCOSE COTRANSPORT PROTEIN"/>
    <property type="match status" value="1"/>
</dbReference>